<evidence type="ECO:0000313" key="2">
    <source>
        <dbReference type="EMBL" id="MBN7814976.1"/>
    </source>
</evidence>
<protein>
    <submittedName>
        <fullName evidence="2">Clp protease ClpB</fullName>
    </submittedName>
</protein>
<keyword evidence="1" id="KW-1133">Transmembrane helix</keyword>
<keyword evidence="1" id="KW-0472">Membrane</keyword>
<dbReference type="Proteomes" id="UP000664480">
    <property type="component" value="Unassembled WGS sequence"/>
</dbReference>
<gene>
    <name evidence="2" type="ORF">J0A69_06025</name>
</gene>
<comment type="caution">
    <text evidence="2">The sequence shown here is derived from an EMBL/GenBank/DDBJ whole genome shotgun (WGS) entry which is preliminary data.</text>
</comment>
<keyword evidence="2" id="KW-0645">Protease</keyword>
<evidence type="ECO:0000256" key="1">
    <source>
        <dbReference type="SAM" id="Phobius"/>
    </source>
</evidence>
<feature type="transmembrane region" description="Helical" evidence="1">
    <location>
        <begin position="134"/>
        <end position="151"/>
    </location>
</feature>
<dbReference type="EMBL" id="JAFKCU010000001">
    <property type="protein sequence ID" value="MBN7814976.1"/>
    <property type="molecule type" value="Genomic_DNA"/>
</dbReference>
<name>A0ABS3CEQ9_9BACT</name>
<dbReference type="GO" id="GO:0008233">
    <property type="term" value="F:peptidase activity"/>
    <property type="evidence" value="ECO:0007669"/>
    <property type="project" value="UniProtKB-KW"/>
</dbReference>
<keyword evidence="1" id="KW-0812">Transmembrane</keyword>
<proteinExistence type="predicted"/>
<dbReference type="GO" id="GO:0006508">
    <property type="term" value="P:proteolysis"/>
    <property type="evidence" value="ECO:0007669"/>
    <property type="project" value="UniProtKB-KW"/>
</dbReference>
<evidence type="ECO:0000313" key="3">
    <source>
        <dbReference type="Proteomes" id="UP000664480"/>
    </source>
</evidence>
<keyword evidence="3" id="KW-1185">Reference proteome</keyword>
<sequence length="157" mass="18206">MILGLILLFLNFLPNQFTEAGQAKLEKMVQERDALTAEWKRSESKKSGIFGNRTKKDMIETNQWLERILAKDNLIMDELRMIGDIETTVATQTGEDYKAITLNLEQDVQALKRALAERDKTIEEMMSTRRTFEWTSLIFFLSTLGLGYWIYKSKKSA</sequence>
<accession>A0ABS3CEQ9</accession>
<keyword evidence="2" id="KW-0378">Hydrolase</keyword>
<organism evidence="2 3">
    <name type="scientific">Algoriphagus pacificus</name>
    <dbReference type="NCBI Taxonomy" id="2811234"/>
    <lineage>
        <taxon>Bacteria</taxon>
        <taxon>Pseudomonadati</taxon>
        <taxon>Bacteroidota</taxon>
        <taxon>Cytophagia</taxon>
        <taxon>Cytophagales</taxon>
        <taxon>Cyclobacteriaceae</taxon>
        <taxon>Algoriphagus</taxon>
    </lineage>
</organism>
<reference evidence="2 3" key="1">
    <citation type="submission" date="2021-03" db="EMBL/GenBank/DDBJ databases">
        <title>novel species isolated from a fishpond in China.</title>
        <authorList>
            <person name="Lu H."/>
            <person name="Cai Z."/>
        </authorList>
    </citation>
    <scope>NUCLEOTIDE SEQUENCE [LARGE SCALE GENOMIC DNA]</scope>
    <source>
        <strain evidence="2 3">YJ13C</strain>
    </source>
</reference>